<name>A0AC61NR89_9BACT</name>
<dbReference type="EMBL" id="CP081303">
    <property type="protein sequence ID" value="QZE15234.1"/>
    <property type="molecule type" value="Genomic_DNA"/>
</dbReference>
<gene>
    <name evidence="1" type="ORF">K4L44_05205</name>
</gene>
<reference evidence="1" key="1">
    <citation type="submission" date="2021-08" db="EMBL/GenBank/DDBJ databases">
        <title>Novel anaerobic bacterium isolated from sea squirt in East Sea, Republic of Korea.</title>
        <authorList>
            <person name="Nguyen T.H."/>
            <person name="Li Z."/>
            <person name="Lee Y.-J."/>
            <person name="Ko J."/>
            <person name="Kim S.-G."/>
        </authorList>
    </citation>
    <scope>NUCLEOTIDE SEQUENCE</scope>
    <source>
        <strain evidence="1">KCTC 25031</strain>
    </source>
</reference>
<keyword evidence="2" id="KW-1185">Reference proteome</keyword>
<protein>
    <submittedName>
        <fullName evidence="1">Zinc ribbon domain-containing protein</fullName>
    </submittedName>
</protein>
<accession>A0AC61NR89</accession>
<proteinExistence type="predicted"/>
<dbReference type="Proteomes" id="UP000826212">
    <property type="component" value="Chromosome"/>
</dbReference>
<organism evidence="1 2">
    <name type="scientific">Halosquirtibacter laminarini</name>
    <dbReference type="NCBI Taxonomy" id="3374600"/>
    <lineage>
        <taxon>Bacteria</taxon>
        <taxon>Pseudomonadati</taxon>
        <taxon>Bacteroidota</taxon>
        <taxon>Bacteroidia</taxon>
        <taxon>Marinilabiliales</taxon>
        <taxon>Prolixibacteraceae</taxon>
        <taxon>Halosquirtibacter</taxon>
    </lineage>
</organism>
<evidence type="ECO:0000313" key="2">
    <source>
        <dbReference type="Proteomes" id="UP000826212"/>
    </source>
</evidence>
<evidence type="ECO:0000313" key="1">
    <source>
        <dbReference type="EMBL" id="QZE15234.1"/>
    </source>
</evidence>
<sequence>MKNKFCQSCHMPMAKDTQGGGTEINSQKSTYYCSYCYEQGAFKFEGTLDDFIDVTVDAMVASGRWRWVSKLMMNKRSLMKLERWKKE</sequence>